<gene>
    <name evidence="12" type="ORF">GJU39_12735</name>
</gene>
<accession>A0A7K0FZD3</accession>
<reference evidence="12 13" key="1">
    <citation type="submission" date="2019-11" db="EMBL/GenBank/DDBJ databases">
        <title>Pedobacter petrophilus genome.</title>
        <authorList>
            <person name="Feldbauer M.J."/>
            <person name="Newman J.D."/>
        </authorList>
    </citation>
    <scope>NUCLEOTIDE SEQUENCE [LARGE SCALE GENOMIC DNA]</scope>
    <source>
        <strain evidence="12 13">LMG 29686</strain>
    </source>
</reference>
<keyword evidence="4" id="KW-0858">Xylan degradation</keyword>
<evidence type="ECO:0000256" key="5">
    <source>
        <dbReference type="ARBA" id="ARBA00022729"/>
    </source>
</evidence>
<keyword evidence="6" id="KW-0378">Hydrolase</keyword>
<dbReference type="Proteomes" id="UP000487757">
    <property type="component" value="Unassembled WGS sequence"/>
</dbReference>
<keyword evidence="13" id="KW-1185">Reference proteome</keyword>
<protein>
    <recommendedName>
        <fullName evidence="3">endo-1,4-beta-xylanase</fullName>
        <ecNumber evidence="3">3.2.1.8</ecNumber>
    </recommendedName>
</protein>
<dbReference type="InterPro" id="IPR001000">
    <property type="entry name" value="GH10_dom"/>
</dbReference>
<evidence type="ECO:0000313" key="12">
    <source>
        <dbReference type="EMBL" id="MRX76953.1"/>
    </source>
</evidence>
<dbReference type="SUPFAM" id="SSF51445">
    <property type="entry name" value="(Trans)glycosidases"/>
    <property type="match status" value="1"/>
</dbReference>
<proteinExistence type="inferred from homology"/>
<comment type="catalytic activity">
    <reaction evidence="1">
        <text>Endohydrolysis of (1-&gt;4)-beta-D-xylosidic linkages in xylans.</text>
        <dbReference type="EC" id="3.2.1.8"/>
    </reaction>
</comment>
<evidence type="ECO:0000256" key="8">
    <source>
        <dbReference type="ARBA" id="ARBA00023295"/>
    </source>
</evidence>
<name>A0A7K0FZD3_9SPHI</name>
<evidence type="ECO:0000256" key="4">
    <source>
        <dbReference type="ARBA" id="ARBA00022651"/>
    </source>
</evidence>
<keyword evidence="5 10" id="KW-0732">Signal</keyword>
<evidence type="ECO:0000313" key="13">
    <source>
        <dbReference type="Proteomes" id="UP000487757"/>
    </source>
</evidence>
<feature type="chain" id="PRO_5029615272" description="endo-1,4-beta-xylanase" evidence="10">
    <location>
        <begin position="30"/>
        <end position="592"/>
    </location>
</feature>
<evidence type="ECO:0000256" key="9">
    <source>
        <dbReference type="ARBA" id="ARBA00023326"/>
    </source>
</evidence>
<dbReference type="EMBL" id="WKKH01000018">
    <property type="protein sequence ID" value="MRX76953.1"/>
    <property type="molecule type" value="Genomic_DNA"/>
</dbReference>
<evidence type="ECO:0000256" key="10">
    <source>
        <dbReference type="SAM" id="SignalP"/>
    </source>
</evidence>
<dbReference type="PANTHER" id="PTHR31490:SF88">
    <property type="entry name" value="BETA-XYLANASE"/>
    <property type="match status" value="1"/>
</dbReference>
<evidence type="ECO:0000259" key="11">
    <source>
        <dbReference type="SMART" id="SM00633"/>
    </source>
</evidence>
<feature type="signal peptide" evidence="10">
    <location>
        <begin position="1"/>
        <end position="29"/>
    </location>
</feature>
<evidence type="ECO:0000256" key="1">
    <source>
        <dbReference type="ARBA" id="ARBA00000681"/>
    </source>
</evidence>
<dbReference type="AlphaFoldDB" id="A0A7K0FZD3"/>
<dbReference type="GO" id="GO:0045493">
    <property type="term" value="P:xylan catabolic process"/>
    <property type="evidence" value="ECO:0007669"/>
    <property type="project" value="UniProtKB-KW"/>
</dbReference>
<dbReference type="Gene3D" id="3.20.20.80">
    <property type="entry name" value="Glycosidases"/>
    <property type="match status" value="1"/>
</dbReference>
<dbReference type="SMART" id="SM00633">
    <property type="entry name" value="Glyco_10"/>
    <property type="match status" value="1"/>
</dbReference>
<feature type="domain" description="GH10" evidence="11">
    <location>
        <begin position="288"/>
        <end position="535"/>
    </location>
</feature>
<dbReference type="RefSeq" id="WP_154281180.1">
    <property type="nucleotide sequence ID" value="NZ_JBHUJQ010000001.1"/>
</dbReference>
<dbReference type="OrthoDB" id="9809277at2"/>
<comment type="caution">
    <text evidence="12">The sequence shown here is derived from an EMBL/GenBank/DDBJ whole genome shotgun (WGS) entry which is preliminary data.</text>
</comment>
<dbReference type="InterPro" id="IPR017853">
    <property type="entry name" value="GH"/>
</dbReference>
<dbReference type="InterPro" id="IPR044846">
    <property type="entry name" value="GH10"/>
</dbReference>
<dbReference type="Pfam" id="PF00331">
    <property type="entry name" value="Glyco_hydro_10"/>
    <property type="match status" value="1"/>
</dbReference>
<keyword evidence="8" id="KW-0326">Glycosidase</keyword>
<evidence type="ECO:0000256" key="3">
    <source>
        <dbReference type="ARBA" id="ARBA00012590"/>
    </source>
</evidence>
<keyword evidence="7" id="KW-0119">Carbohydrate metabolism</keyword>
<sequence>MITGRITLNNTKTLISIIALLTLTHSSWAQTKNGDVLLPDGIKSFNTSQNVELTAVEGQSFKSVLRVGAIEQKPTVIILKSVINAEIKNGDVLWLGFKMRTLKSKRETGEAFIEVKLDRTINGKIEWPPLFERGISCGQQWTTIKVPILASRDVSKGDLSLTIYCGNMAQVFEIADLDLRNYKQTVQITELPRSVVHYDGDKPDAPWRKAAAERIEKYRKGSLTVKVIDKNGKPVPGATVAVKMKRLNFVWGTAANSKTLLDTLNPGLKKYHETLFRYFNQVVFENELKWKYWPRYDHNKTKDAVRYLRANNITTQGTVMIWPSWQHSPTWLADIKNDTAALRKAAIDNINVQTSEMKGQFSEWHVLNEPYAHHDIIDLLGRDVMIDWFKAARKGAPGVTLLVNDYTMFHDEEASESFYKTVRFLKEKKTPVDAIGEQGHIGGTPPSIDYVIARLNRFAELGLPIQISEFDITSDDDDFKMNYTRDFLTAVFSNPSVTGVTQWGFWEKQHWIPAAALWDKDWRLKPNGQVFTNLVSKTWATNTDGRTNSKGIYNVKAFNGNYSITVKSGSRQTEQQAILTSNGKTITIKLKN</sequence>
<keyword evidence="9" id="KW-0624">Polysaccharide degradation</keyword>
<organism evidence="12 13">
    <name type="scientific">Pedobacter petrophilus</name>
    <dbReference type="NCBI Taxonomy" id="1908241"/>
    <lineage>
        <taxon>Bacteria</taxon>
        <taxon>Pseudomonadati</taxon>
        <taxon>Bacteroidota</taxon>
        <taxon>Sphingobacteriia</taxon>
        <taxon>Sphingobacteriales</taxon>
        <taxon>Sphingobacteriaceae</taxon>
        <taxon>Pedobacter</taxon>
    </lineage>
</organism>
<dbReference type="GO" id="GO:0031176">
    <property type="term" value="F:endo-1,4-beta-xylanase activity"/>
    <property type="evidence" value="ECO:0007669"/>
    <property type="project" value="UniProtKB-EC"/>
</dbReference>
<evidence type="ECO:0000256" key="6">
    <source>
        <dbReference type="ARBA" id="ARBA00022801"/>
    </source>
</evidence>
<dbReference type="PANTHER" id="PTHR31490">
    <property type="entry name" value="GLYCOSYL HYDROLASE"/>
    <property type="match status" value="1"/>
</dbReference>
<evidence type="ECO:0000256" key="2">
    <source>
        <dbReference type="ARBA" id="ARBA00007495"/>
    </source>
</evidence>
<evidence type="ECO:0000256" key="7">
    <source>
        <dbReference type="ARBA" id="ARBA00023277"/>
    </source>
</evidence>
<comment type="similarity">
    <text evidence="2">Belongs to the glycosyl hydrolase 10 (cellulase F) family.</text>
</comment>
<dbReference type="EC" id="3.2.1.8" evidence="3"/>